<dbReference type="SMART" id="SM00254">
    <property type="entry name" value="ShKT"/>
    <property type="match status" value="1"/>
</dbReference>
<feature type="chain" id="PRO_5035715399" description="ShKT domain-containing protein" evidence="2">
    <location>
        <begin position="22"/>
        <end position="282"/>
    </location>
</feature>
<evidence type="ECO:0000313" key="5">
    <source>
        <dbReference type="Proteomes" id="UP000683360"/>
    </source>
</evidence>
<name>A0A8S3RRL4_MYTED</name>
<dbReference type="OrthoDB" id="6160926at2759"/>
<feature type="region of interest" description="Disordered" evidence="1">
    <location>
        <begin position="193"/>
        <end position="267"/>
    </location>
</feature>
<reference evidence="4" key="1">
    <citation type="submission" date="2021-03" db="EMBL/GenBank/DDBJ databases">
        <authorList>
            <person name="Bekaert M."/>
        </authorList>
    </citation>
    <scope>NUCLEOTIDE SEQUENCE</scope>
</reference>
<evidence type="ECO:0000256" key="2">
    <source>
        <dbReference type="SAM" id="SignalP"/>
    </source>
</evidence>
<evidence type="ECO:0000256" key="1">
    <source>
        <dbReference type="SAM" id="MobiDB-lite"/>
    </source>
</evidence>
<evidence type="ECO:0000313" key="4">
    <source>
        <dbReference type="EMBL" id="CAG2209359.1"/>
    </source>
</evidence>
<sequence length="282" mass="29793">MDLDIHVVVLVVWLSIGLSTSSVLDSSATTPSCADDEDANFSCVMYEMMYNLCTAATGTLHAIAHKRCRSYCKICTSGGSTSGPTSAVSLPTQATCIDHDVRCSQYQVNICGASVSQAFVISTCAKTCNKCAEYFAAPTTTAAPAAQPVGTTAAVWLSIGISTASVLDSSGSSQSTIYKIPLSCLAGHISNDRLNQRKPSSTPLLAPITNGDKTQVKRSPLVRSKGGLHPPIYLEQTKERHDSSSSDSGITILKPSDSSPPESPYQKYIGHVVYSDVDTDIV</sequence>
<dbReference type="Pfam" id="PF01549">
    <property type="entry name" value="ShK"/>
    <property type="match status" value="1"/>
</dbReference>
<keyword evidence="5" id="KW-1185">Reference proteome</keyword>
<protein>
    <recommendedName>
        <fullName evidence="3">ShKT domain-containing protein</fullName>
    </recommendedName>
</protein>
<feature type="domain" description="ShKT" evidence="3">
    <location>
        <begin position="95"/>
        <end position="132"/>
    </location>
</feature>
<gene>
    <name evidence="4" type="ORF">MEDL_23503</name>
</gene>
<evidence type="ECO:0000259" key="3">
    <source>
        <dbReference type="SMART" id="SM00254"/>
    </source>
</evidence>
<dbReference type="EMBL" id="CAJPWZ010001163">
    <property type="protein sequence ID" value="CAG2209359.1"/>
    <property type="molecule type" value="Genomic_DNA"/>
</dbReference>
<feature type="signal peptide" evidence="2">
    <location>
        <begin position="1"/>
        <end position="21"/>
    </location>
</feature>
<dbReference type="AlphaFoldDB" id="A0A8S3RRL4"/>
<dbReference type="Proteomes" id="UP000683360">
    <property type="component" value="Unassembled WGS sequence"/>
</dbReference>
<comment type="caution">
    <text evidence="4">The sequence shown here is derived from an EMBL/GenBank/DDBJ whole genome shotgun (WGS) entry which is preliminary data.</text>
</comment>
<accession>A0A8S3RRL4</accession>
<keyword evidence="2" id="KW-0732">Signal</keyword>
<proteinExistence type="predicted"/>
<dbReference type="InterPro" id="IPR003582">
    <property type="entry name" value="ShKT_dom"/>
</dbReference>
<organism evidence="4 5">
    <name type="scientific">Mytilus edulis</name>
    <name type="common">Blue mussel</name>
    <dbReference type="NCBI Taxonomy" id="6550"/>
    <lineage>
        <taxon>Eukaryota</taxon>
        <taxon>Metazoa</taxon>
        <taxon>Spiralia</taxon>
        <taxon>Lophotrochozoa</taxon>
        <taxon>Mollusca</taxon>
        <taxon>Bivalvia</taxon>
        <taxon>Autobranchia</taxon>
        <taxon>Pteriomorphia</taxon>
        <taxon>Mytilida</taxon>
        <taxon>Mytiloidea</taxon>
        <taxon>Mytilidae</taxon>
        <taxon>Mytilinae</taxon>
        <taxon>Mytilus</taxon>
    </lineage>
</organism>